<evidence type="ECO:0000259" key="7">
    <source>
        <dbReference type="PROSITE" id="PS51007"/>
    </source>
</evidence>
<dbReference type="STRING" id="104663.SAMN04488121_101999"/>
<feature type="transmembrane region" description="Helical" evidence="5">
    <location>
        <begin position="202"/>
        <end position="220"/>
    </location>
</feature>
<dbReference type="PANTHER" id="PTHR39425:SF1">
    <property type="entry name" value="CYTOCHROME C7-LIKE DOMAIN-CONTAINING PROTEIN"/>
    <property type="match status" value="1"/>
</dbReference>
<evidence type="ECO:0000313" key="9">
    <source>
        <dbReference type="Proteomes" id="UP000199045"/>
    </source>
</evidence>
<protein>
    <submittedName>
        <fullName evidence="8">Cytochrome c7</fullName>
    </submittedName>
</protein>
<keyword evidence="3 4" id="KW-0408">Iron</keyword>
<dbReference type="AlphaFoldDB" id="A0A1G7IW55"/>
<evidence type="ECO:0000313" key="8">
    <source>
        <dbReference type="EMBL" id="SDF16784.1"/>
    </source>
</evidence>
<keyword evidence="5" id="KW-0812">Transmembrane</keyword>
<dbReference type="Pfam" id="PF00034">
    <property type="entry name" value="Cytochrom_C"/>
    <property type="match status" value="1"/>
</dbReference>
<evidence type="ECO:0000256" key="2">
    <source>
        <dbReference type="ARBA" id="ARBA00022723"/>
    </source>
</evidence>
<reference evidence="8 9" key="1">
    <citation type="submission" date="2016-10" db="EMBL/GenBank/DDBJ databases">
        <authorList>
            <person name="de Groot N.N."/>
        </authorList>
    </citation>
    <scope>NUCLEOTIDE SEQUENCE [LARGE SCALE GENOMIC DNA]</scope>
    <source>
        <strain evidence="8 9">DSM 527</strain>
    </source>
</reference>
<feature type="chain" id="PRO_5011545975" evidence="6">
    <location>
        <begin position="32"/>
        <end position="428"/>
    </location>
</feature>
<dbReference type="SUPFAM" id="SSF48695">
    <property type="entry name" value="Multiheme cytochromes"/>
    <property type="match status" value="1"/>
</dbReference>
<dbReference type="Proteomes" id="UP000199045">
    <property type="component" value="Unassembled WGS sequence"/>
</dbReference>
<keyword evidence="5" id="KW-1133">Transmembrane helix</keyword>
<dbReference type="PANTHER" id="PTHR39425">
    <property type="entry name" value="LIPOPROTEIN CYTOCHROME C"/>
    <property type="match status" value="1"/>
</dbReference>
<proteinExistence type="predicted"/>
<dbReference type="GO" id="GO:0009055">
    <property type="term" value="F:electron transfer activity"/>
    <property type="evidence" value="ECO:0007669"/>
    <property type="project" value="InterPro"/>
</dbReference>
<name>A0A1G7IW55_CHIFI</name>
<dbReference type="InterPro" id="IPR036280">
    <property type="entry name" value="Multihaem_cyt_sf"/>
</dbReference>
<gene>
    <name evidence="8" type="ORF">SAMN04488121_101999</name>
</gene>
<feature type="domain" description="Cytochrome c" evidence="7">
    <location>
        <begin position="32"/>
        <end position="125"/>
    </location>
</feature>
<dbReference type="GO" id="GO:0020037">
    <property type="term" value="F:heme binding"/>
    <property type="evidence" value="ECO:0007669"/>
    <property type="project" value="InterPro"/>
</dbReference>
<keyword evidence="2 4" id="KW-0479">Metal-binding</keyword>
<dbReference type="Gene3D" id="1.10.760.10">
    <property type="entry name" value="Cytochrome c-like domain"/>
    <property type="match status" value="1"/>
</dbReference>
<organism evidence="8 9">
    <name type="scientific">Chitinophaga filiformis</name>
    <name type="common">Myxococcus filiformis</name>
    <name type="synonym">Flexibacter filiformis</name>
    <dbReference type="NCBI Taxonomy" id="104663"/>
    <lineage>
        <taxon>Bacteria</taxon>
        <taxon>Pseudomonadati</taxon>
        <taxon>Bacteroidota</taxon>
        <taxon>Chitinophagia</taxon>
        <taxon>Chitinophagales</taxon>
        <taxon>Chitinophagaceae</taxon>
        <taxon>Chitinophaga</taxon>
    </lineage>
</organism>
<feature type="transmembrane region" description="Helical" evidence="5">
    <location>
        <begin position="155"/>
        <end position="173"/>
    </location>
</feature>
<dbReference type="PROSITE" id="PS51007">
    <property type="entry name" value="CYTC"/>
    <property type="match status" value="1"/>
</dbReference>
<evidence type="ECO:0000256" key="6">
    <source>
        <dbReference type="SAM" id="SignalP"/>
    </source>
</evidence>
<keyword evidence="1 4" id="KW-0349">Heme</keyword>
<dbReference type="CDD" id="cd08168">
    <property type="entry name" value="Cytochrom_C3"/>
    <property type="match status" value="1"/>
</dbReference>
<evidence type="ECO:0000256" key="1">
    <source>
        <dbReference type="ARBA" id="ARBA00022617"/>
    </source>
</evidence>
<evidence type="ECO:0000256" key="4">
    <source>
        <dbReference type="PROSITE-ProRule" id="PRU00433"/>
    </source>
</evidence>
<dbReference type="InterPro" id="IPR036909">
    <property type="entry name" value="Cyt_c-like_dom_sf"/>
</dbReference>
<dbReference type="GO" id="GO:0046872">
    <property type="term" value="F:metal ion binding"/>
    <property type="evidence" value="ECO:0007669"/>
    <property type="project" value="UniProtKB-KW"/>
</dbReference>
<evidence type="ECO:0000256" key="3">
    <source>
        <dbReference type="ARBA" id="ARBA00023004"/>
    </source>
</evidence>
<sequence>MYRRVSILMRKHFVSVLVLCVAMIASMSVQAADPGKGKALFQQNCASCHNVHKKVTGPALKGVEERWSDKKLLHQWIHNSGSVIASGDPYAVNLFNEYSKQAMPAFPSFSDEDIDNILAYIADEATKGGATTTTDAGGQTGAGTTGAGEEGGNNSLLFGIITLILAVVALILMQINSSLNKLAADKDGVATPEPVPFYKNKAYIALVILLLFIVGGYYTINGAIGLGRQKDYMPEQPIFYSHKVHAGINQINCLYCHAGAEKSKHAMIPSENICMNCHKTISEYSGKYELFTAEGKKVNGTAEIQKLYDAVGWDKNSQKYTKPGKPIEWTKIHNLPDHVYFNHSQHVVAGKQQCQTCHGAITKMDEVHQFAELSMGWCVNCHRTTKVQFADNKYYSIFEEFHKQVKEGKIDSVTVEMVGGTECQKCHY</sequence>
<keyword evidence="5" id="KW-0472">Membrane</keyword>
<accession>A0A1G7IW55</accession>
<dbReference type="EMBL" id="FNBN01000001">
    <property type="protein sequence ID" value="SDF16784.1"/>
    <property type="molecule type" value="Genomic_DNA"/>
</dbReference>
<evidence type="ECO:0000256" key="5">
    <source>
        <dbReference type="SAM" id="Phobius"/>
    </source>
</evidence>
<dbReference type="SUPFAM" id="SSF46626">
    <property type="entry name" value="Cytochrome c"/>
    <property type="match status" value="1"/>
</dbReference>
<dbReference type="Gene3D" id="3.90.10.10">
    <property type="entry name" value="Cytochrome C3"/>
    <property type="match status" value="2"/>
</dbReference>
<dbReference type="InterPro" id="IPR009056">
    <property type="entry name" value="Cyt_c-like_dom"/>
</dbReference>
<keyword evidence="6" id="KW-0732">Signal</keyword>
<feature type="signal peptide" evidence="6">
    <location>
        <begin position="1"/>
        <end position="31"/>
    </location>
</feature>